<dbReference type="RefSeq" id="WP_089345678.1">
    <property type="nucleotide sequence ID" value="NZ_CP067129.1"/>
</dbReference>
<evidence type="ECO:0000313" key="3">
    <source>
        <dbReference type="EMBL" id="SNT76358.1"/>
    </source>
</evidence>
<name>A0A239Q223_9RHOB</name>
<evidence type="ECO:0000313" key="4">
    <source>
        <dbReference type="Proteomes" id="UP000198307"/>
    </source>
</evidence>
<dbReference type="AlphaFoldDB" id="A0A239Q223"/>
<keyword evidence="3" id="KW-0238">DNA-binding</keyword>
<dbReference type="InterPro" id="IPR001387">
    <property type="entry name" value="Cro/C1-type_HTH"/>
</dbReference>
<dbReference type="Proteomes" id="UP000198307">
    <property type="component" value="Unassembled WGS sequence"/>
</dbReference>
<dbReference type="EMBL" id="FZQB01000019">
    <property type="protein sequence ID" value="SNT76358.1"/>
    <property type="molecule type" value="Genomic_DNA"/>
</dbReference>
<protein>
    <submittedName>
        <fullName evidence="3">DNA-binding transcriptional regulator, XRE-family HTH domain</fullName>
    </submittedName>
</protein>
<sequence>MSDFIDKRELARELRTRLSQIMAETGETQSGLARATGVDRSTISQLLTDEGGRMPGAHLIALAARHFGISTDWLLGLSEHQQMASDLVDASLQVTKATRMLIDDQIYEWHRQATGYKIRHVPTGLPDLLKTRETLRWEYGNHVTRDSQQAIEASERRLEWMRQTSSDVEIALPLQELQMLARGEGYYRDMPGPLRNGQLQYMRDVTDQLYPALRLYLYDARQVFSAPLTVFGPLMAAIYIGQNYLVFRDSNRVRMLTAHFDQLVRQAEHGARDLPDVLASLLERPNESGPR</sequence>
<keyword evidence="1" id="KW-0472">Membrane</keyword>
<keyword evidence="4" id="KW-1185">Reference proteome</keyword>
<dbReference type="Gene3D" id="1.10.260.40">
    <property type="entry name" value="lambda repressor-like DNA-binding domains"/>
    <property type="match status" value="1"/>
</dbReference>
<dbReference type="Pfam" id="PF01381">
    <property type="entry name" value="HTH_3"/>
    <property type="match status" value="1"/>
</dbReference>
<evidence type="ECO:0000259" key="2">
    <source>
        <dbReference type="PROSITE" id="PS50943"/>
    </source>
</evidence>
<dbReference type="SUPFAM" id="SSF47413">
    <property type="entry name" value="lambda repressor-like DNA-binding domains"/>
    <property type="match status" value="1"/>
</dbReference>
<gene>
    <name evidence="3" type="ORF">SAMN05444959_1195</name>
</gene>
<keyword evidence="1" id="KW-0812">Transmembrane</keyword>
<dbReference type="SMART" id="SM00530">
    <property type="entry name" value="HTH_XRE"/>
    <property type="match status" value="1"/>
</dbReference>
<feature type="domain" description="HTH cro/C1-type" evidence="2">
    <location>
        <begin position="28"/>
        <end position="74"/>
    </location>
</feature>
<accession>A0A239Q223</accession>
<organism evidence="3 4">
    <name type="scientific">Paracoccus seriniphilus</name>
    <dbReference type="NCBI Taxonomy" id="184748"/>
    <lineage>
        <taxon>Bacteria</taxon>
        <taxon>Pseudomonadati</taxon>
        <taxon>Pseudomonadota</taxon>
        <taxon>Alphaproteobacteria</taxon>
        <taxon>Rhodobacterales</taxon>
        <taxon>Paracoccaceae</taxon>
        <taxon>Paracoccus</taxon>
    </lineage>
</organism>
<keyword evidence="1" id="KW-1133">Transmembrane helix</keyword>
<reference evidence="3 4" key="1">
    <citation type="submission" date="2017-07" db="EMBL/GenBank/DDBJ databases">
        <authorList>
            <person name="Sun Z.S."/>
            <person name="Albrecht U."/>
            <person name="Echele G."/>
            <person name="Lee C.C."/>
        </authorList>
    </citation>
    <scope>NUCLEOTIDE SEQUENCE [LARGE SCALE GENOMIC DNA]</scope>
    <source>
        <strain evidence="3 4">DSM 14827</strain>
    </source>
</reference>
<dbReference type="OrthoDB" id="8895516at2"/>
<evidence type="ECO:0000256" key="1">
    <source>
        <dbReference type="SAM" id="Phobius"/>
    </source>
</evidence>
<dbReference type="InterPro" id="IPR010982">
    <property type="entry name" value="Lambda_DNA-bd_dom_sf"/>
</dbReference>
<dbReference type="GO" id="GO:0003677">
    <property type="term" value="F:DNA binding"/>
    <property type="evidence" value="ECO:0007669"/>
    <property type="project" value="UniProtKB-KW"/>
</dbReference>
<proteinExistence type="predicted"/>
<dbReference type="PROSITE" id="PS50943">
    <property type="entry name" value="HTH_CROC1"/>
    <property type="match status" value="1"/>
</dbReference>
<dbReference type="CDD" id="cd00093">
    <property type="entry name" value="HTH_XRE"/>
    <property type="match status" value="1"/>
</dbReference>
<feature type="transmembrane region" description="Helical" evidence="1">
    <location>
        <begin position="224"/>
        <end position="247"/>
    </location>
</feature>